<comment type="caution">
    <text evidence="2">The sequence shown here is derived from an EMBL/GenBank/DDBJ whole genome shotgun (WGS) entry which is preliminary data.</text>
</comment>
<keyword evidence="3" id="KW-1185">Reference proteome</keyword>
<dbReference type="AlphaFoldDB" id="A0ABD3F451"/>
<feature type="region of interest" description="Disordered" evidence="1">
    <location>
        <begin position="56"/>
        <end position="96"/>
    </location>
</feature>
<dbReference type="EMBL" id="JBIMZQ010000035">
    <property type="protein sequence ID" value="KAL3661593.1"/>
    <property type="molecule type" value="Genomic_DNA"/>
</dbReference>
<evidence type="ECO:0000256" key="1">
    <source>
        <dbReference type="SAM" id="MobiDB-lite"/>
    </source>
</evidence>
<name>A0ABD3F451_9STRA</name>
<protein>
    <submittedName>
        <fullName evidence="2">Uncharacterized protein</fullName>
    </submittedName>
</protein>
<accession>A0ABD3F451</accession>
<evidence type="ECO:0000313" key="3">
    <source>
        <dbReference type="Proteomes" id="UP001632037"/>
    </source>
</evidence>
<feature type="compositionally biased region" description="Basic and acidic residues" evidence="1">
    <location>
        <begin position="76"/>
        <end position="95"/>
    </location>
</feature>
<sequence length="138" mass="15923">MEIQQAHHHLHGVAANLQGEAELQRKQSMALEGQAVGQQRELAELQERLAREREELAAHHAHQVQIAQAKEASLAKAREQVQKERQRQQEHERHLVSQAQRVNRARDEVTRAQLDAKMSEENIRRLVAEAEERGFKLL</sequence>
<organism evidence="2 3">
    <name type="scientific">Phytophthora oleae</name>
    <dbReference type="NCBI Taxonomy" id="2107226"/>
    <lineage>
        <taxon>Eukaryota</taxon>
        <taxon>Sar</taxon>
        <taxon>Stramenopiles</taxon>
        <taxon>Oomycota</taxon>
        <taxon>Peronosporomycetes</taxon>
        <taxon>Peronosporales</taxon>
        <taxon>Peronosporaceae</taxon>
        <taxon>Phytophthora</taxon>
    </lineage>
</organism>
<proteinExistence type="predicted"/>
<evidence type="ECO:0000313" key="2">
    <source>
        <dbReference type="EMBL" id="KAL3661593.1"/>
    </source>
</evidence>
<dbReference type="Proteomes" id="UP001632037">
    <property type="component" value="Unassembled WGS sequence"/>
</dbReference>
<gene>
    <name evidence="2" type="ORF">V7S43_013353</name>
</gene>
<reference evidence="2 3" key="1">
    <citation type="submission" date="2024-09" db="EMBL/GenBank/DDBJ databases">
        <title>Genome sequencing and assembly of Phytophthora oleae, isolate VK10A, causative agent of rot of olive drupes.</title>
        <authorList>
            <person name="Conti Taguali S."/>
            <person name="Riolo M."/>
            <person name="La Spada F."/>
            <person name="Cacciola S.O."/>
            <person name="Dionisio G."/>
        </authorList>
    </citation>
    <scope>NUCLEOTIDE SEQUENCE [LARGE SCALE GENOMIC DNA]</scope>
    <source>
        <strain evidence="2 3">VK10A</strain>
    </source>
</reference>